<dbReference type="Gene3D" id="1.20.1740.10">
    <property type="entry name" value="Amino acid/polyamine transporter I"/>
    <property type="match status" value="1"/>
</dbReference>
<evidence type="ECO:0000256" key="5">
    <source>
        <dbReference type="ARBA" id="ARBA00023136"/>
    </source>
</evidence>
<organism evidence="8 9">
    <name type="scientific">Aspergillus mulundensis</name>
    <dbReference type="NCBI Taxonomy" id="1810919"/>
    <lineage>
        <taxon>Eukaryota</taxon>
        <taxon>Fungi</taxon>
        <taxon>Dikarya</taxon>
        <taxon>Ascomycota</taxon>
        <taxon>Pezizomycotina</taxon>
        <taxon>Eurotiomycetes</taxon>
        <taxon>Eurotiomycetidae</taxon>
        <taxon>Eurotiales</taxon>
        <taxon>Aspergillaceae</taxon>
        <taxon>Aspergillus</taxon>
        <taxon>Aspergillus subgen. Nidulantes</taxon>
    </lineage>
</organism>
<keyword evidence="5 7" id="KW-0472">Membrane</keyword>
<feature type="transmembrane region" description="Helical" evidence="7">
    <location>
        <begin position="178"/>
        <end position="198"/>
    </location>
</feature>
<evidence type="ECO:0000313" key="9">
    <source>
        <dbReference type="Proteomes" id="UP000256690"/>
    </source>
</evidence>
<evidence type="ECO:0000256" key="6">
    <source>
        <dbReference type="SAM" id="MobiDB-lite"/>
    </source>
</evidence>
<feature type="transmembrane region" description="Helical" evidence="7">
    <location>
        <begin position="432"/>
        <end position="456"/>
    </location>
</feature>
<evidence type="ECO:0000256" key="1">
    <source>
        <dbReference type="ARBA" id="ARBA00004141"/>
    </source>
</evidence>
<feature type="transmembrane region" description="Helical" evidence="7">
    <location>
        <begin position="509"/>
        <end position="527"/>
    </location>
</feature>
<keyword evidence="4 7" id="KW-1133">Transmembrane helix</keyword>
<keyword evidence="2" id="KW-0813">Transport</keyword>
<feature type="transmembrane region" description="Helical" evidence="7">
    <location>
        <begin position="138"/>
        <end position="158"/>
    </location>
</feature>
<feature type="transmembrane region" description="Helical" evidence="7">
    <location>
        <begin position="210"/>
        <end position="228"/>
    </location>
</feature>
<evidence type="ECO:0000256" key="4">
    <source>
        <dbReference type="ARBA" id="ARBA00022989"/>
    </source>
</evidence>
<dbReference type="PROSITE" id="PS00218">
    <property type="entry name" value="AMINO_ACID_PERMEASE_1"/>
    <property type="match status" value="1"/>
</dbReference>
<evidence type="ECO:0000313" key="8">
    <source>
        <dbReference type="EMBL" id="RDW72597.1"/>
    </source>
</evidence>
<protein>
    <submittedName>
        <fullName evidence="8">GABA transporter</fullName>
    </submittedName>
</protein>
<feature type="transmembrane region" description="Helical" evidence="7">
    <location>
        <begin position="305"/>
        <end position="327"/>
    </location>
</feature>
<dbReference type="GeneID" id="38118139"/>
<feature type="transmembrane region" description="Helical" evidence="7">
    <location>
        <begin position="477"/>
        <end position="497"/>
    </location>
</feature>
<dbReference type="GO" id="GO:0016020">
    <property type="term" value="C:membrane"/>
    <property type="evidence" value="ECO:0007669"/>
    <property type="project" value="UniProtKB-SubCell"/>
</dbReference>
<feature type="transmembrane region" description="Helical" evidence="7">
    <location>
        <begin position="339"/>
        <end position="362"/>
    </location>
</feature>
<dbReference type="InterPro" id="IPR004840">
    <property type="entry name" value="Amino_acid_permease_CS"/>
</dbReference>
<dbReference type="PIRSF" id="PIRSF006060">
    <property type="entry name" value="AA_transporter"/>
    <property type="match status" value="1"/>
</dbReference>
<dbReference type="GO" id="GO:0022857">
    <property type="term" value="F:transmembrane transporter activity"/>
    <property type="evidence" value="ECO:0007669"/>
    <property type="project" value="InterPro"/>
</dbReference>
<dbReference type="PANTHER" id="PTHR45649">
    <property type="entry name" value="AMINO-ACID PERMEASE BAT1"/>
    <property type="match status" value="1"/>
</dbReference>
<feature type="transmembrane region" description="Helical" evidence="7">
    <location>
        <begin position="38"/>
        <end position="55"/>
    </location>
</feature>
<dbReference type="Proteomes" id="UP000256690">
    <property type="component" value="Unassembled WGS sequence"/>
</dbReference>
<dbReference type="RefSeq" id="XP_026601817.1">
    <property type="nucleotide sequence ID" value="XM_026749785.1"/>
</dbReference>
<dbReference type="OrthoDB" id="3257095at2759"/>
<evidence type="ECO:0000256" key="2">
    <source>
        <dbReference type="ARBA" id="ARBA00022448"/>
    </source>
</evidence>
<gene>
    <name evidence="8" type="ORF">DSM5745_07769</name>
</gene>
<accession>A0A3D8REX1</accession>
<comment type="subcellular location">
    <subcellularLocation>
        <location evidence="1">Membrane</location>
        <topology evidence="1">Multi-pass membrane protein</topology>
    </subcellularLocation>
</comment>
<sequence length="546" mass="59197">MQEELEMKSGSAVRSGPADHAQGGGSVAYRQKQQLERYLSFFSSLAFSATLLASWESAGGSIQSGLLNGGPAAIVYGIIISTIGNLTIACSLAELASVHPTAGAQYHWSYFLAPRFRRFISFFQGSLAPPYSYVPANLAGWVTVFSWSALVCISPYFIGAQIQGMIALAHPDYEVVPWRSTLLMWAVALIPIVINIFARRILGPIEVAAGIMHVVFLPVTIAVFVILAPRNPNEFVWNTFVSLGGWSNSGVAYSVGLLGVITPLSGITPSLPLLIHEADECPGVDGVIHMAEEVKNAKTVVPRSMIYGTLINGVLAFSYLVAVLYCMGNYEEALLSPTGFPIITIAYQATGSLPATFVLMAMGMLPGWIALFNGLASVTRLAWAFARDNGLPFSDFFARVDPRFKIPIRALFLVASCIVALSFIQIGSSTAFNAILSLSTLGLYISYLIPLWLLVYKRVTAPSDIPRGTFSLGKWGLPVNLLAILFATYFVIFLPFPPQVPVTGENMQYAGPVLGFVMLFAIGDWIVRGRHRWEGPTVSLRAYGRE</sequence>
<keyword evidence="3 7" id="KW-0812">Transmembrane</keyword>
<dbReference type="GO" id="GO:0006865">
    <property type="term" value="P:amino acid transport"/>
    <property type="evidence" value="ECO:0007669"/>
    <property type="project" value="InterPro"/>
</dbReference>
<dbReference type="AlphaFoldDB" id="A0A3D8REX1"/>
<keyword evidence="9" id="KW-1185">Reference proteome</keyword>
<feature type="transmembrane region" description="Helical" evidence="7">
    <location>
        <begin position="406"/>
        <end position="426"/>
    </location>
</feature>
<reference evidence="8 9" key="1">
    <citation type="journal article" date="2018" name="IMA Fungus">
        <title>IMA Genome-F 9: Draft genome sequence of Annulohypoxylon stygium, Aspergillus mulundensis, Berkeleyomyces basicola (syn. Thielaviopsis basicola), Ceratocystis smalleyi, two Cercospora beticola strains, Coleophoma cylindrospora, Fusarium fracticaudum, Phialophora cf. hyalina, and Morchella septimelata.</title>
        <authorList>
            <person name="Wingfield B.D."/>
            <person name="Bills G.F."/>
            <person name="Dong Y."/>
            <person name="Huang W."/>
            <person name="Nel W.J."/>
            <person name="Swalarsk-Parry B.S."/>
            <person name="Vaghefi N."/>
            <person name="Wilken P.M."/>
            <person name="An Z."/>
            <person name="de Beer Z.W."/>
            <person name="De Vos L."/>
            <person name="Chen L."/>
            <person name="Duong T.A."/>
            <person name="Gao Y."/>
            <person name="Hammerbacher A."/>
            <person name="Kikkert J.R."/>
            <person name="Li Y."/>
            <person name="Li H."/>
            <person name="Li K."/>
            <person name="Li Q."/>
            <person name="Liu X."/>
            <person name="Ma X."/>
            <person name="Naidoo K."/>
            <person name="Pethybridge S.J."/>
            <person name="Sun J."/>
            <person name="Steenkamp E.T."/>
            <person name="van der Nest M.A."/>
            <person name="van Wyk S."/>
            <person name="Wingfield M.J."/>
            <person name="Xiong C."/>
            <person name="Yue Q."/>
            <person name="Zhang X."/>
        </authorList>
    </citation>
    <scope>NUCLEOTIDE SEQUENCE [LARGE SCALE GENOMIC DNA]</scope>
    <source>
        <strain evidence="8 9">DSM 5745</strain>
    </source>
</reference>
<dbReference type="EMBL" id="PVWQ01000009">
    <property type="protein sequence ID" value="RDW72597.1"/>
    <property type="molecule type" value="Genomic_DNA"/>
</dbReference>
<name>A0A3D8REX1_9EURO</name>
<dbReference type="STRING" id="1810919.A0A3D8REX1"/>
<dbReference type="PANTHER" id="PTHR45649:SF5">
    <property type="entry name" value="GABA TRANSPORTER (EUROFUNG)-RELATED"/>
    <property type="match status" value="1"/>
</dbReference>
<evidence type="ECO:0000256" key="3">
    <source>
        <dbReference type="ARBA" id="ARBA00022692"/>
    </source>
</evidence>
<dbReference type="Pfam" id="PF13520">
    <property type="entry name" value="AA_permease_2"/>
    <property type="match status" value="1"/>
</dbReference>
<evidence type="ECO:0000256" key="7">
    <source>
        <dbReference type="SAM" id="Phobius"/>
    </source>
</evidence>
<dbReference type="InterPro" id="IPR002293">
    <property type="entry name" value="AA/rel_permease1"/>
</dbReference>
<feature type="region of interest" description="Disordered" evidence="6">
    <location>
        <begin position="1"/>
        <end position="24"/>
    </location>
</feature>
<feature type="transmembrane region" description="Helical" evidence="7">
    <location>
        <begin position="75"/>
        <end position="96"/>
    </location>
</feature>
<comment type="caution">
    <text evidence="8">The sequence shown here is derived from an EMBL/GenBank/DDBJ whole genome shotgun (WGS) entry which is preliminary data.</text>
</comment>
<proteinExistence type="predicted"/>